<name>A0AA86ALS6_SULMK</name>
<sequence>MHSFTELVNRCAIFTLKTLSDTNERTIEALQTNGATSLVKTLQMIQLQKVILAVGMFSIFEANLQEGLDCTDGFGEAKKILDNEGKTDLKECFDNLILAINVLKHGRGRSYDTLIAKANTLPFRIKLPDEFFFSEGDVSEVSTLIEVNDMFVQHCGKVINDVSRAIRQIRPEFI</sequence>
<dbReference type="RefSeq" id="WP_025344831.1">
    <property type="nucleotide sequence ID" value="NZ_CP007201.1"/>
</dbReference>
<dbReference type="AlphaFoldDB" id="A0AA86ALS6"/>
<organism evidence="1 2">
    <name type="scientific">Sulfurospirillum multivorans (strain DM 12446 / JCM 15788 / NBRC 109480)</name>
    <dbReference type="NCBI Taxonomy" id="1150621"/>
    <lineage>
        <taxon>Bacteria</taxon>
        <taxon>Pseudomonadati</taxon>
        <taxon>Campylobacterota</taxon>
        <taxon>Epsilonproteobacteria</taxon>
        <taxon>Campylobacterales</taxon>
        <taxon>Sulfurospirillaceae</taxon>
        <taxon>Sulfurospirillum</taxon>
    </lineage>
</organism>
<dbReference type="EMBL" id="CP007201">
    <property type="protein sequence ID" value="AHJ12961.1"/>
    <property type="molecule type" value="Genomic_DNA"/>
</dbReference>
<evidence type="ECO:0000313" key="2">
    <source>
        <dbReference type="Proteomes" id="UP000019322"/>
    </source>
</evidence>
<protein>
    <submittedName>
        <fullName evidence="1">Uncharacterized protein</fullName>
    </submittedName>
</protein>
<evidence type="ECO:0000313" key="1">
    <source>
        <dbReference type="EMBL" id="AHJ12961.1"/>
    </source>
</evidence>
<dbReference type="KEGG" id="smul:SMUL_1706"/>
<dbReference type="Proteomes" id="UP000019322">
    <property type="component" value="Chromosome"/>
</dbReference>
<proteinExistence type="predicted"/>
<reference evidence="1 2" key="1">
    <citation type="journal article" date="2014" name="Environ. Microbiol.">
        <title>Insights into organohalide respiration and the versatile catabolism of Sulfurospirillum multivorans gained from comparative genomics and physiological studies.</title>
        <authorList>
            <person name="Goris T."/>
            <person name="Schubert T."/>
            <person name="Gadkari J."/>
            <person name="Wubet T."/>
            <person name="Tarkka M."/>
            <person name="Buscot F."/>
            <person name="Adrian L."/>
            <person name="Diekert G."/>
        </authorList>
    </citation>
    <scope>NUCLEOTIDE SEQUENCE [LARGE SCALE GENOMIC DNA]</scope>
    <source>
        <strain evidence="2">DM 12446 / JCM 15788 / NBRC 109480</strain>
    </source>
</reference>
<gene>
    <name evidence="1" type="ORF">SMUL_1706</name>
</gene>
<accession>A0AA86ALS6</accession>